<name>A0AA49JD03_9BACT</name>
<protein>
    <recommendedName>
        <fullName evidence="6">Alpha-1,4-glucan:maltose-1-phosphate maltosyltransferase</fullName>
        <shortName evidence="6">GMPMT</shortName>
        <ecNumber evidence="6">2.4.99.16</ecNumber>
    </recommendedName>
    <alternativeName>
        <fullName evidence="6">(1-&gt;4)-alpha-D-glucan:maltose-1-phosphate alpha-D-maltosyltransferase</fullName>
    </alternativeName>
</protein>
<feature type="active site" description="Proton donor" evidence="6">
    <location>
        <position position="431"/>
    </location>
</feature>
<gene>
    <name evidence="6" type="primary">glgE</name>
    <name evidence="9" type="ORF">K4G66_27950</name>
</gene>
<sequence>MQTTKPTKPKQKNKPSKPSPEDISGKQRVIIKNVLPQVDQNRFPVKRTLGESVEVTADIFADGHDKIQPYVQYRKTDTEQWQEVPMNHILNDRWTGTFVPDSEGYYEYTIFGYVDHFASWQYALRKKFDAGQDLSVEMLIGAEMLEDMAKQQNDPEKHQLYEFANIFRDTSVENIEHAVAKALSDEVTALATKCYDRSNSAHYYQKINVEVERRKALFSTWYEFFPRSTSTEPGKHGDFQTSAKILPRIAEMGFDVVYLPPIHPIGKKFRKGLNNALSANPGDPGSCWAIGSDEGGHKAIHPELGTLKDFQDFVWRAGELGIEVALDIAFQCAPDHPYVKEHPQWFRWRPDGTVQYAENPPKKYQDILPINFENEDWQNLWEELKSVITYWIDKGVKIFRVDNPHTKSFKFWEWCIREIRQEHPEIIFLAEAFTRPRVMEWLAKIGFNQSYTYFTWRNNPWEMREYMLELTKGPMRDYFRPNFWPNTPDILTPELVHGGEAAHIMRLILAATLSSSYGLYGPVYEFGINAPYPGKEEYLDSEKYEVKHWDWRAETRIREIITIINRVRKENPALQSTWNVIFAEVQNDNILAYAKKDPESGNIMFMAVNMDPYNTQGAYLKVPMYELGMDFNKPYRLEDQISGATYHWQGEWNFVELNPYQLPGHVFKITQ</sequence>
<comment type="similarity">
    <text evidence="6">Belongs to the glycosyl hydrolase 13 family. GlgE subfamily.</text>
</comment>
<dbReference type="PANTHER" id="PTHR47786">
    <property type="entry name" value="ALPHA-1,4-GLUCAN:MALTOSE-1-PHOSPHATE MALTOSYLTRANSFERASE"/>
    <property type="match status" value="1"/>
</dbReference>
<keyword evidence="4 6" id="KW-0119">Carbohydrate metabolism</keyword>
<dbReference type="GO" id="GO:0004553">
    <property type="term" value="F:hydrolase activity, hydrolyzing O-glycosyl compounds"/>
    <property type="evidence" value="ECO:0007669"/>
    <property type="project" value="InterPro"/>
</dbReference>
<evidence type="ECO:0000256" key="7">
    <source>
        <dbReference type="SAM" id="MobiDB-lite"/>
    </source>
</evidence>
<comment type="function">
    <text evidence="6">Maltosyltransferase that uses maltose 1-phosphate (M1P) as the sugar donor to elongate linear or branched alpha-(1-&gt;4)-glucans. Is involved in a branched alpha-glucan biosynthetic pathway from trehalose, together with TreS, Mak and GlgB.</text>
</comment>
<dbReference type="SMART" id="SM00642">
    <property type="entry name" value="Aamy"/>
    <property type="match status" value="1"/>
</dbReference>
<dbReference type="InterPro" id="IPR013780">
    <property type="entry name" value="Glyco_hydro_b"/>
</dbReference>
<dbReference type="SUPFAM" id="SSF51445">
    <property type="entry name" value="(Trans)glycosidases"/>
    <property type="match status" value="1"/>
</dbReference>
<dbReference type="InterPro" id="IPR006047">
    <property type="entry name" value="GH13_cat_dom"/>
</dbReference>
<dbReference type="Pfam" id="PF21702">
    <property type="entry name" value="GLGE_C"/>
    <property type="match status" value="1"/>
</dbReference>
<dbReference type="Gene3D" id="2.60.40.1180">
    <property type="entry name" value="Golgi alpha-mannosidase II"/>
    <property type="match status" value="1"/>
</dbReference>
<dbReference type="Pfam" id="PF00128">
    <property type="entry name" value="Alpha-amylase"/>
    <property type="match status" value="1"/>
</dbReference>
<dbReference type="Gene3D" id="1.20.58.80">
    <property type="entry name" value="Phosphotransferase system, lactose/cellobiose-type IIA subunit"/>
    <property type="match status" value="1"/>
</dbReference>
<feature type="region of interest" description="Disordered" evidence="7">
    <location>
        <begin position="1"/>
        <end position="25"/>
    </location>
</feature>
<dbReference type="CDD" id="cd11344">
    <property type="entry name" value="AmyAc_GlgE_like"/>
    <property type="match status" value="1"/>
</dbReference>
<dbReference type="Gene3D" id="3.20.20.80">
    <property type="entry name" value="Glycosidases"/>
    <property type="match status" value="1"/>
</dbReference>
<evidence type="ECO:0000256" key="1">
    <source>
        <dbReference type="ARBA" id="ARBA00011738"/>
    </source>
</evidence>
<evidence type="ECO:0000256" key="3">
    <source>
        <dbReference type="ARBA" id="ARBA00022679"/>
    </source>
</evidence>
<dbReference type="Pfam" id="PF11896">
    <property type="entry name" value="GlgE_dom_N_S"/>
    <property type="match status" value="1"/>
</dbReference>
<comment type="catalytic activity">
    <reaction evidence="5 6">
        <text>alpha-maltose 1-phosphate + [(1-&gt;4)-alpha-D-glucosyl](n) = [(1-&gt;4)-alpha-D-glucosyl](n+2) + phosphate</text>
        <dbReference type="Rhea" id="RHEA:42692"/>
        <dbReference type="Rhea" id="RHEA-COMP:9584"/>
        <dbReference type="Rhea" id="RHEA-COMP:10183"/>
        <dbReference type="ChEBI" id="CHEBI:15444"/>
        <dbReference type="ChEBI" id="CHEBI:43474"/>
        <dbReference type="ChEBI" id="CHEBI:63576"/>
        <dbReference type="EC" id="2.4.99.16"/>
    </reaction>
</comment>
<comment type="subunit">
    <text evidence="1 6">Homodimer.</text>
</comment>
<dbReference type="InterPro" id="IPR017853">
    <property type="entry name" value="GH"/>
</dbReference>
<proteinExistence type="inferred from homology"/>
<dbReference type="GO" id="GO:0030979">
    <property type="term" value="P:alpha-glucan biosynthetic process"/>
    <property type="evidence" value="ECO:0007669"/>
    <property type="project" value="UniProtKB-UniRule"/>
</dbReference>
<feature type="domain" description="Glycosyl hydrolase family 13 catalytic" evidence="8">
    <location>
        <begin position="219"/>
        <end position="568"/>
    </location>
</feature>
<dbReference type="EC" id="2.4.99.16" evidence="6"/>
<dbReference type="PANTHER" id="PTHR47786:SF2">
    <property type="entry name" value="GLYCOSYL HYDROLASE FAMILY 13 CATALYTIC DOMAIN-CONTAINING PROTEIN"/>
    <property type="match status" value="1"/>
</dbReference>
<dbReference type="GO" id="GO:0016758">
    <property type="term" value="F:hexosyltransferase activity"/>
    <property type="evidence" value="ECO:0007669"/>
    <property type="project" value="UniProtKB-UniRule"/>
</dbReference>
<evidence type="ECO:0000256" key="6">
    <source>
        <dbReference type="HAMAP-Rule" id="MF_02124"/>
    </source>
</evidence>
<dbReference type="InterPro" id="IPR049171">
    <property type="entry name" value="GLGE_C"/>
</dbReference>
<keyword evidence="2 6" id="KW-0328">Glycosyltransferase</keyword>
<dbReference type="InterPro" id="IPR026585">
    <property type="entry name" value="GlgE"/>
</dbReference>
<dbReference type="HAMAP" id="MF_02124">
    <property type="entry name" value="GlgE"/>
    <property type="match status" value="1"/>
</dbReference>
<dbReference type="EMBL" id="CP120682">
    <property type="protein sequence ID" value="WKN36203.1"/>
    <property type="molecule type" value="Genomic_DNA"/>
</dbReference>
<evidence type="ECO:0000259" key="8">
    <source>
        <dbReference type="SMART" id="SM00642"/>
    </source>
</evidence>
<feature type="binding site" evidence="6">
    <location>
        <begin position="543"/>
        <end position="544"/>
    </location>
    <ligand>
        <name>alpha-maltose 1-phosphate</name>
        <dbReference type="ChEBI" id="CHEBI:63576"/>
    </ligand>
</feature>
<reference evidence="9" key="1">
    <citation type="journal article" date="2023" name="Comput. Struct. Biotechnol. J.">
        <title>Discovery of a novel marine Bacteroidetes with a rich repertoire of carbohydrate-active enzymes.</title>
        <authorList>
            <person name="Chen B."/>
            <person name="Liu G."/>
            <person name="Chen Q."/>
            <person name="Wang H."/>
            <person name="Liu L."/>
            <person name="Tang K."/>
        </authorList>
    </citation>
    <scope>NUCLEOTIDE SEQUENCE</scope>
    <source>
        <strain evidence="9">TK19036</strain>
    </source>
</reference>
<reference evidence="9" key="2">
    <citation type="journal article" date="2024" name="Antonie Van Leeuwenhoek">
        <title>Roseihalotalea indica gen. nov., sp. nov., a halophilic Bacteroidetes from mesopelagic Southwest Indian Ocean with higher carbohydrate metabolic potential.</title>
        <authorList>
            <person name="Chen B."/>
            <person name="Zhang M."/>
            <person name="Lin D."/>
            <person name="Ye J."/>
            <person name="Tang K."/>
        </authorList>
    </citation>
    <scope>NUCLEOTIDE SEQUENCE</scope>
    <source>
        <strain evidence="9">TK19036</strain>
    </source>
</reference>
<feature type="binding site" evidence="6">
    <location>
        <position position="331"/>
    </location>
    <ligand>
        <name>alpha-maltose 1-phosphate</name>
        <dbReference type="ChEBI" id="CHEBI:63576"/>
    </ligand>
</feature>
<dbReference type="InterPro" id="IPR021828">
    <property type="entry name" value="GlgE_dom_N/S"/>
</dbReference>
<feature type="site" description="Transition state stabilizer" evidence="6">
    <location>
        <position position="489"/>
    </location>
</feature>
<dbReference type="CDD" id="cd02688">
    <property type="entry name" value="E_set"/>
    <property type="match status" value="1"/>
</dbReference>
<dbReference type="Gene3D" id="2.60.40.10">
    <property type="entry name" value="Immunoglobulins"/>
    <property type="match status" value="1"/>
</dbReference>
<dbReference type="InterPro" id="IPR013783">
    <property type="entry name" value="Ig-like_fold"/>
</dbReference>
<feature type="binding site" evidence="6">
    <location>
        <position position="403"/>
    </location>
    <ligand>
        <name>alpha-maltose 1-phosphate</name>
        <dbReference type="ChEBI" id="CHEBI:63576"/>
    </ligand>
</feature>
<feature type="active site" description="Nucleophile" evidence="6">
    <location>
        <position position="402"/>
    </location>
</feature>
<feature type="binding site" evidence="6">
    <location>
        <position position="366"/>
    </location>
    <ligand>
        <name>alpha-maltose 1-phosphate</name>
        <dbReference type="ChEBI" id="CHEBI:63576"/>
    </ligand>
</feature>
<dbReference type="AlphaFoldDB" id="A0AA49JD03"/>
<evidence type="ECO:0000256" key="5">
    <source>
        <dbReference type="ARBA" id="ARBA00048735"/>
    </source>
</evidence>
<organism evidence="9">
    <name type="scientific">Roseihalotalea indica</name>
    <dbReference type="NCBI Taxonomy" id="2867963"/>
    <lineage>
        <taxon>Bacteria</taxon>
        <taxon>Pseudomonadati</taxon>
        <taxon>Bacteroidota</taxon>
        <taxon>Cytophagia</taxon>
        <taxon>Cytophagales</taxon>
        <taxon>Catalimonadaceae</taxon>
        <taxon>Roseihalotalea</taxon>
    </lineage>
</organism>
<keyword evidence="3 6" id="KW-0808">Transferase</keyword>
<accession>A0AA49JD03</accession>
<evidence type="ECO:0000313" key="9">
    <source>
        <dbReference type="EMBL" id="WKN36203.1"/>
    </source>
</evidence>
<evidence type="ECO:0000256" key="4">
    <source>
        <dbReference type="ARBA" id="ARBA00023277"/>
    </source>
</evidence>
<evidence type="ECO:0000256" key="2">
    <source>
        <dbReference type="ARBA" id="ARBA00022676"/>
    </source>
</evidence>
<feature type="binding site" evidence="6">
    <location>
        <position position="271"/>
    </location>
    <ligand>
        <name>alpha-maltose 1-phosphate</name>
        <dbReference type="ChEBI" id="CHEBI:63576"/>
    </ligand>
</feature>